<dbReference type="OrthoDB" id="1000979at2759"/>
<evidence type="ECO:0000313" key="2">
    <source>
        <dbReference type="EMBL" id="KAA3467222.1"/>
    </source>
</evidence>
<comment type="caution">
    <text evidence="2">The sequence shown here is derived from an EMBL/GenBank/DDBJ whole genome shotgun (WGS) entry which is preliminary data.</text>
</comment>
<evidence type="ECO:0000313" key="3">
    <source>
        <dbReference type="Proteomes" id="UP000325315"/>
    </source>
</evidence>
<sequence>MLQLALNYFGNLFSAFETCEDDRLFGLVEKRIITSMNDELLKQFTEEDIGYVVKSMTPLKAPRVDVEKPKKVSQFRPISLCNVVYKIIKKVLVTCMSAILGSCINKAQGVFILGRHIYDNVLIAYEVLHSLKMKKNGKKGNFALKLDMSKVYDRVEWDFLARMMLRFDFHTDRTVLIMKLFVLCPIL</sequence>
<dbReference type="AlphaFoldDB" id="A0A5B6VDP5"/>
<reference evidence="3" key="1">
    <citation type="journal article" date="2019" name="Plant Biotechnol. J.">
        <title>Genome sequencing of the Australian wild diploid species Gossypium australe highlights disease resistance and delayed gland morphogenesis.</title>
        <authorList>
            <person name="Cai Y."/>
            <person name="Cai X."/>
            <person name="Wang Q."/>
            <person name="Wang P."/>
            <person name="Zhang Y."/>
            <person name="Cai C."/>
            <person name="Xu Y."/>
            <person name="Wang K."/>
            <person name="Zhou Z."/>
            <person name="Wang C."/>
            <person name="Geng S."/>
            <person name="Li B."/>
            <person name="Dong Q."/>
            <person name="Hou Y."/>
            <person name="Wang H."/>
            <person name="Ai P."/>
            <person name="Liu Z."/>
            <person name="Yi F."/>
            <person name="Sun M."/>
            <person name="An G."/>
            <person name="Cheng J."/>
            <person name="Zhang Y."/>
            <person name="Shi Q."/>
            <person name="Xie Y."/>
            <person name="Shi X."/>
            <person name="Chang Y."/>
            <person name="Huang F."/>
            <person name="Chen Y."/>
            <person name="Hong S."/>
            <person name="Mi L."/>
            <person name="Sun Q."/>
            <person name="Zhang L."/>
            <person name="Zhou B."/>
            <person name="Peng R."/>
            <person name="Zhang X."/>
            <person name="Liu F."/>
        </authorList>
    </citation>
    <scope>NUCLEOTIDE SEQUENCE [LARGE SCALE GENOMIC DNA]</scope>
    <source>
        <strain evidence="3">cv. PA1801</strain>
    </source>
</reference>
<evidence type="ECO:0000259" key="1">
    <source>
        <dbReference type="Pfam" id="PF00078"/>
    </source>
</evidence>
<dbReference type="InterPro" id="IPR000477">
    <property type="entry name" value="RT_dom"/>
</dbReference>
<dbReference type="InterPro" id="IPR043502">
    <property type="entry name" value="DNA/RNA_pol_sf"/>
</dbReference>
<feature type="domain" description="Reverse transcriptase" evidence="1">
    <location>
        <begin position="69"/>
        <end position="176"/>
    </location>
</feature>
<keyword evidence="2" id="KW-0548">Nucleotidyltransferase</keyword>
<dbReference type="Proteomes" id="UP000325315">
    <property type="component" value="Unassembled WGS sequence"/>
</dbReference>
<dbReference type="InterPro" id="IPR052343">
    <property type="entry name" value="Retrotransposon-Effector_Assoc"/>
</dbReference>
<dbReference type="SUPFAM" id="SSF56672">
    <property type="entry name" value="DNA/RNA polymerases"/>
    <property type="match status" value="1"/>
</dbReference>
<keyword evidence="2" id="KW-0695">RNA-directed DNA polymerase</keyword>
<organism evidence="2 3">
    <name type="scientific">Gossypium australe</name>
    <dbReference type="NCBI Taxonomy" id="47621"/>
    <lineage>
        <taxon>Eukaryota</taxon>
        <taxon>Viridiplantae</taxon>
        <taxon>Streptophyta</taxon>
        <taxon>Embryophyta</taxon>
        <taxon>Tracheophyta</taxon>
        <taxon>Spermatophyta</taxon>
        <taxon>Magnoliopsida</taxon>
        <taxon>eudicotyledons</taxon>
        <taxon>Gunneridae</taxon>
        <taxon>Pentapetalae</taxon>
        <taxon>rosids</taxon>
        <taxon>malvids</taxon>
        <taxon>Malvales</taxon>
        <taxon>Malvaceae</taxon>
        <taxon>Malvoideae</taxon>
        <taxon>Gossypium</taxon>
    </lineage>
</organism>
<name>A0A5B6VDP5_9ROSI</name>
<dbReference type="PANTHER" id="PTHR46890">
    <property type="entry name" value="NON-LTR RETROLELEMENT REVERSE TRANSCRIPTASE-LIKE PROTEIN-RELATED"/>
    <property type="match status" value="1"/>
</dbReference>
<dbReference type="PANTHER" id="PTHR46890:SF48">
    <property type="entry name" value="RNA-DIRECTED DNA POLYMERASE"/>
    <property type="match status" value="1"/>
</dbReference>
<accession>A0A5B6VDP5</accession>
<protein>
    <submittedName>
        <fullName evidence="2">Reverse transcriptase</fullName>
    </submittedName>
</protein>
<keyword evidence="3" id="KW-1185">Reference proteome</keyword>
<dbReference type="EMBL" id="SMMG02000007">
    <property type="protein sequence ID" value="KAA3467222.1"/>
    <property type="molecule type" value="Genomic_DNA"/>
</dbReference>
<gene>
    <name evidence="2" type="ORF">EPI10_002254</name>
</gene>
<dbReference type="GO" id="GO:0003964">
    <property type="term" value="F:RNA-directed DNA polymerase activity"/>
    <property type="evidence" value="ECO:0007669"/>
    <property type="project" value="UniProtKB-KW"/>
</dbReference>
<keyword evidence="2" id="KW-0808">Transferase</keyword>
<dbReference type="Pfam" id="PF00078">
    <property type="entry name" value="RVT_1"/>
    <property type="match status" value="1"/>
</dbReference>
<proteinExistence type="predicted"/>